<keyword evidence="1" id="KW-0328">Glycosyltransferase</keyword>
<keyword evidence="1" id="KW-0808">Transferase</keyword>
<dbReference type="EC" id="2.4.-.-" evidence="1"/>
<reference evidence="1" key="1">
    <citation type="submission" date="2023-10" db="EMBL/GenBank/DDBJ databases">
        <title>Amphibacter perezi, gen. nov., sp. nov. a novel taxa of the family Comamonadaceae, class Betaproteobacteria isolated from the skin microbiota of Pelophylax perezi from different populations.</title>
        <authorList>
            <person name="Costa S."/>
            <person name="Proenca D.N."/>
            <person name="Lopes I."/>
            <person name="Morais P.V."/>
        </authorList>
    </citation>
    <scope>NUCLEOTIDE SEQUENCE</scope>
    <source>
        <strain evidence="1">SL12-8</strain>
    </source>
</reference>
<protein>
    <submittedName>
        <fullName evidence="1">Glycosyltransferase</fullName>
        <ecNumber evidence="1">2.4.-.-</ecNumber>
    </submittedName>
</protein>
<evidence type="ECO:0000313" key="1">
    <source>
        <dbReference type="EMBL" id="MEJ7138190.1"/>
    </source>
</evidence>
<dbReference type="Proteomes" id="UP001364695">
    <property type="component" value="Unassembled WGS sequence"/>
</dbReference>
<gene>
    <name evidence="1" type="ORF">RV045_07075</name>
</gene>
<dbReference type="EMBL" id="JAWDIE010000009">
    <property type="protein sequence ID" value="MEJ7138190.1"/>
    <property type="molecule type" value="Genomic_DNA"/>
</dbReference>
<keyword evidence="2" id="KW-1185">Reference proteome</keyword>
<name>A0ACC6P1S0_9BURK</name>
<evidence type="ECO:0000313" key="2">
    <source>
        <dbReference type="Proteomes" id="UP001364695"/>
    </source>
</evidence>
<sequence>MSVSNHSLSFSIVSHGQAALIAPLLGDLARLPPNTFEVILTINLPEDESPYFGYTFPIRIIRNSEPKGFGANHNAAFTEAKGNYFAVVNPDIRIQYLDLHELLMPFQNENIAAVAPIVLSSEGKIEDSARHFPTLQRFAKRVILRKRVSDYKLQKVPFAVDWVAGMFVVFRTEAYRKINGFDDHRFFMYLEDADICRRLHKNGWGVLVNPFVSVTHMAQRASRRNLTHMRWHAVSALRYLTGL</sequence>
<comment type="caution">
    <text evidence="1">The sequence shown here is derived from an EMBL/GenBank/DDBJ whole genome shotgun (WGS) entry which is preliminary data.</text>
</comment>
<organism evidence="1 2">
    <name type="scientific">Amphibiibacter pelophylacis</name>
    <dbReference type="NCBI Taxonomy" id="1799477"/>
    <lineage>
        <taxon>Bacteria</taxon>
        <taxon>Pseudomonadati</taxon>
        <taxon>Pseudomonadota</taxon>
        <taxon>Betaproteobacteria</taxon>
        <taxon>Burkholderiales</taxon>
        <taxon>Sphaerotilaceae</taxon>
        <taxon>Amphibiibacter</taxon>
    </lineage>
</organism>
<proteinExistence type="predicted"/>
<accession>A0ACC6P1S0</accession>